<dbReference type="InterPro" id="IPR011442">
    <property type="entry name" value="TAF6_C"/>
</dbReference>
<dbReference type="Pfam" id="PF07571">
    <property type="entry name" value="TAF6_C"/>
    <property type="match status" value="1"/>
</dbReference>
<feature type="compositionally biased region" description="Polar residues" evidence="6">
    <location>
        <begin position="367"/>
        <end position="379"/>
    </location>
</feature>
<comment type="subcellular location">
    <subcellularLocation>
        <location evidence="1">Nucleus</location>
    </subcellularLocation>
</comment>
<dbReference type="FunFam" id="1.25.40.770:FF:000001">
    <property type="entry name" value="Transcription initiation factor TFIID subunit 6"/>
    <property type="match status" value="1"/>
</dbReference>
<accession>A0A9N9S8W5</accession>
<reference evidence="8" key="2">
    <citation type="submission" date="2022-10" db="EMBL/GenBank/DDBJ databases">
        <authorList>
            <consortium name="ENA_rothamsted_submissions"/>
            <consortium name="culmorum"/>
            <person name="King R."/>
        </authorList>
    </citation>
    <scope>NUCLEOTIDE SEQUENCE</scope>
</reference>
<evidence type="ECO:0000256" key="1">
    <source>
        <dbReference type="ARBA" id="ARBA00004123"/>
    </source>
</evidence>
<evidence type="ECO:0000256" key="5">
    <source>
        <dbReference type="ARBA" id="ARBA00023242"/>
    </source>
</evidence>
<dbReference type="GO" id="GO:0051123">
    <property type="term" value="P:RNA polymerase II preinitiation complex assembly"/>
    <property type="evidence" value="ECO:0007669"/>
    <property type="project" value="TreeGrafter"/>
</dbReference>
<dbReference type="PANTHER" id="PTHR10221">
    <property type="entry name" value="TRANSCRIPTION INITIATION FACTOR TFIID SUBUNIT 6"/>
    <property type="match status" value="1"/>
</dbReference>
<evidence type="ECO:0000256" key="2">
    <source>
        <dbReference type="ARBA" id="ARBA00007688"/>
    </source>
</evidence>
<name>A0A9N9S8W5_PHACE</name>
<gene>
    <name evidence="8" type="ORF">PHAECO_LOCUS1652</name>
</gene>
<sequence>MNTENKVDDMNTHKNSSENVLNLNPPTHTVEEDGTRDSNDYNYKLKIPTEKFSPKPDIIYLKIFPDNHPLSAEEQIFFINITEGIFGYNEQIRNENLRVLAVDYNIKYLLPYLCIFIKDTVHLNISFPDLTLLIYAVRMVKSLICNQHLELIEHLHHLIPVTISCALARKICKYYHDNHWTLRDFSAFVIASICEKYNSNMNNISSRVIRIYLRPLLEYMSPLTTIYGAVKGLGCMGEEIVKTYLFPCISFISKRMFIIFERKIHGYYQEERSKQQNLEARHVRDAVVNIVAPILYKTKNVKDGGLLYSQYFGYLGKFLYMEVKNLEKIELNQQKVQAYERSAISNIPPFNNITNFNYFVPQQSVQMPSTENTLTSTDTQKQKENDTK</sequence>
<proteinExistence type="inferred from homology"/>
<dbReference type="CDD" id="cd08050">
    <property type="entry name" value="TAF6C"/>
    <property type="match status" value="1"/>
</dbReference>
<evidence type="ECO:0000256" key="4">
    <source>
        <dbReference type="ARBA" id="ARBA00023163"/>
    </source>
</evidence>
<dbReference type="GO" id="GO:0000124">
    <property type="term" value="C:SAGA complex"/>
    <property type="evidence" value="ECO:0007669"/>
    <property type="project" value="InterPro"/>
</dbReference>
<feature type="compositionally biased region" description="Basic and acidic residues" evidence="6">
    <location>
        <begin position="1"/>
        <end position="16"/>
    </location>
</feature>
<dbReference type="AlphaFoldDB" id="A0A9N9S8W5"/>
<evidence type="ECO:0000256" key="3">
    <source>
        <dbReference type="ARBA" id="ARBA00023015"/>
    </source>
</evidence>
<feature type="region of interest" description="Disordered" evidence="6">
    <location>
        <begin position="367"/>
        <end position="388"/>
    </location>
</feature>
<dbReference type="GO" id="GO:0003713">
    <property type="term" value="F:transcription coactivator activity"/>
    <property type="evidence" value="ECO:0007669"/>
    <property type="project" value="TreeGrafter"/>
</dbReference>
<reference evidence="8" key="1">
    <citation type="submission" date="2022-01" db="EMBL/GenBank/DDBJ databases">
        <authorList>
            <person name="King R."/>
        </authorList>
    </citation>
    <scope>NUCLEOTIDE SEQUENCE</scope>
</reference>
<dbReference type="PANTHER" id="PTHR10221:SF9">
    <property type="entry name" value="TRANSCRIPTION INITIATION FACTOR TFIID SUBUNIT 6"/>
    <property type="match status" value="1"/>
</dbReference>
<feature type="region of interest" description="Disordered" evidence="6">
    <location>
        <begin position="1"/>
        <end position="37"/>
    </location>
</feature>
<dbReference type="GO" id="GO:0005669">
    <property type="term" value="C:transcription factor TFIID complex"/>
    <property type="evidence" value="ECO:0007669"/>
    <property type="project" value="InterPro"/>
</dbReference>
<feature type="domain" description="TAF6 C-terminal HEAT repeat" evidence="7">
    <location>
        <begin position="67"/>
        <end position="248"/>
    </location>
</feature>
<comment type="similarity">
    <text evidence="2">Belongs to the TAF6 family.</text>
</comment>
<protein>
    <recommendedName>
        <fullName evidence="7">TAF6 C-terminal HEAT repeat domain-containing protein</fullName>
    </recommendedName>
</protein>
<dbReference type="InterPro" id="IPR046344">
    <property type="entry name" value="TAF6_C_sf"/>
</dbReference>
<feature type="compositionally biased region" description="Polar residues" evidence="6">
    <location>
        <begin position="17"/>
        <end position="27"/>
    </location>
</feature>
<keyword evidence="3" id="KW-0805">Transcription regulation</keyword>
<keyword evidence="4" id="KW-0804">Transcription</keyword>
<dbReference type="GO" id="GO:0016251">
    <property type="term" value="F:RNA polymerase II general transcription initiation factor activity"/>
    <property type="evidence" value="ECO:0007669"/>
    <property type="project" value="InterPro"/>
</dbReference>
<evidence type="ECO:0000313" key="8">
    <source>
        <dbReference type="EMBL" id="CAG9814273.1"/>
    </source>
</evidence>
<dbReference type="Gene3D" id="1.25.40.770">
    <property type="entry name" value="TAF6, C-terminal HEAT repeat domain"/>
    <property type="match status" value="1"/>
</dbReference>
<evidence type="ECO:0000259" key="7">
    <source>
        <dbReference type="Pfam" id="PF07571"/>
    </source>
</evidence>
<dbReference type="EMBL" id="OU896716">
    <property type="protein sequence ID" value="CAG9814273.1"/>
    <property type="molecule type" value="Genomic_DNA"/>
</dbReference>
<dbReference type="InterPro" id="IPR037796">
    <property type="entry name" value="TAF6"/>
</dbReference>
<evidence type="ECO:0000313" key="9">
    <source>
        <dbReference type="Proteomes" id="UP001153737"/>
    </source>
</evidence>
<keyword evidence="9" id="KW-1185">Reference proteome</keyword>
<dbReference type="OrthoDB" id="361039at2759"/>
<keyword evidence="5" id="KW-0539">Nucleus</keyword>
<dbReference type="GO" id="GO:0046695">
    <property type="term" value="C:SLIK (SAGA-like) complex"/>
    <property type="evidence" value="ECO:0007669"/>
    <property type="project" value="InterPro"/>
</dbReference>
<dbReference type="Proteomes" id="UP001153737">
    <property type="component" value="Chromosome 10"/>
</dbReference>
<organism evidence="8 9">
    <name type="scientific">Phaedon cochleariae</name>
    <name type="common">Mustard beetle</name>
    <dbReference type="NCBI Taxonomy" id="80249"/>
    <lineage>
        <taxon>Eukaryota</taxon>
        <taxon>Metazoa</taxon>
        <taxon>Ecdysozoa</taxon>
        <taxon>Arthropoda</taxon>
        <taxon>Hexapoda</taxon>
        <taxon>Insecta</taxon>
        <taxon>Pterygota</taxon>
        <taxon>Neoptera</taxon>
        <taxon>Endopterygota</taxon>
        <taxon>Coleoptera</taxon>
        <taxon>Polyphaga</taxon>
        <taxon>Cucujiformia</taxon>
        <taxon>Chrysomeloidea</taxon>
        <taxon>Chrysomelidae</taxon>
        <taxon>Chrysomelinae</taxon>
        <taxon>Chrysomelini</taxon>
        <taxon>Phaedon</taxon>
    </lineage>
</organism>
<evidence type="ECO:0000256" key="6">
    <source>
        <dbReference type="SAM" id="MobiDB-lite"/>
    </source>
</evidence>